<keyword evidence="1" id="KW-0472">Membrane</keyword>
<reference evidence="3" key="1">
    <citation type="submission" date="2015-08" db="EMBL/GenBank/DDBJ databases">
        <authorList>
            <person name="Varghese N."/>
        </authorList>
    </citation>
    <scope>NUCLEOTIDE SEQUENCE [LARGE SCALE GENOMIC DNA]</scope>
    <source>
        <strain evidence="3">JCM 18476</strain>
    </source>
</reference>
<dbReference type="SUPFAM" id="SSF53300">
    <property type="entry name" value="vWA-like"/>
    <property type="match status" value="1"/>
</dbReference>
<dbReference type="AlphaFoldDB" id="A0A0K6II24"/>
<sequence length="464" mass="51786">MRFYYTQKQQSGHAGLMFLLIFPALFGLFVWSTDGARMLQSDARLTDAMEVAVLAVSAQASDENDVREATAKRFINDYFSDVEASNITVTSSKTAKTEGEGDDEKRFFEYDLSVKVERDTIFQKNNGSTLSYGDSFKMGRTAVARKGLSEAVDVVLVSDYSSSMYEGWDGGAQRKFKDLNDIVDEIADELKHYNDQNPNFVNTLSVVGFDYYTSESTSYEVEKCWWFSCWYETVTERMFAHHLICNRNPYEVQRNKFRSLTSDCKYQGVFFEGAIKDSYYVDANATVANIFNLNHPSNQHSLDKSEVQNTSKSVFETIPLSSNFLNIKSIVNDSGRFNISEYSGSGTASYAGLIRAAQIAETGMNPRRLIIILSDGVDSKSSITDKLISAGLCSEIIDTLSEEVVNGNNVRAEMAAIGFDYSVSSNPQMANCVGEERVYSAVNTEDIKNKILSLISEEVGSLVR</sequence>
<dbReference type="OrthoDB" id="5670502at2"/>
<proteinExistence type="predicted"/>
<dbReference type="RefSeq" id="WP_055461727.1">
    <property type="nucleotide sequence ID" value="NZ_CYHG01000002.1"/>
</dbReference>
<protein>
    <submittedName>
        <fullName evidence="2">Putative Flp pilus-assembly TadE/G-like</fullName>
    </submittedName>
</protein>
<accession>A0A0K6II24</accession>
<dbReference type="STRING" id="1137284.GCA_001418205_00596"/>
<feature type="transmembrane region" description="Helical" evidence="1">
    <location>
        <begin position="12"/>
        <end position="31"/>
    </location>
</feature>
<keyword evidence="1" id="KW-0812">Transmembrane</keyword>
<dbReference type="Proteomes" id="UP000182769">
    <property type="component" value="Unassembled WGS sequence"/>
</dbReference>
<dbReference type="Gene3D" id="3.40.50.410">
    <property type="entry name" value="von Willebrand factor, type A domain"/>
    <property type="match status" value="1"/>
</dbReference>
<name>A0A0K6II24_9GAMM</name>
<evidence type="ECO:0000256" key="1">
    <source>
        <dbReference type="SAM" id="Phobius"/>
    </source>
</evidence>
<keyword evidence="1" id="KW-1133">Transmembrane helix</keyword>
<evidence type="ECO:0000313" key="2">
    <source>
        <dbReference type="EMBL" id="CUB02754.1"/>
    </source>
</evidence>
<keyword evidence="3" id="KW-1185">Reference proteome</keyword>
<dbReference type="InterPro" id="IPR036465">
    <property type="entry name" value="vWFA_dom_sf"/>
</dbReference>
<dbReference type="EMBL" id="CYHG01000002">
    <property type="protein sequence ID" value="CUB02754.1"/>
    <property type="molecule type" value="Genomic_DNA"/>
</dbReference>
<evidence type="ECO:0000313" key="3">
    <source>
        <dbReference type="Proteomes" id="UP000182769"/>
    </source>
</evidence>
<organism evidence="2 3">
    <name type="scientific">Marinomonas fungiae</name>
    <dbReference type="NCBI Taxonomy" id="1137284"/>
    <lineage>
        <taxon>Bacteria</taxon>
        <taxon>Pseudomonadati</taxon>
        <taxon>Pseudomonadota</taxon>
        <taxon>Gammaproteobacteria</taxon>
        <taxon>Oceanospirillales</taxon>
        <taxon>Oceanospirillaceae</taxon>
        <taxon>Marinomonas</taxon>
    </lineage>
</organism>
<gene>
    <name evidence="2" type="ORF">Ga0061065_10291</name>
</gene>